<feature type="domain" description="PWWP" evidence="2">
    <location>
        <begin position="17"/>
        <end position="74"/>
    </location>
</feature>
<protein>
    <recommendedName>
        <fullName evidence="2">PWWP domain-containing protein</fullName>
    </recommendedName>
</protein>
<feature type="compositionally biased region" description="Low complexity" evidence="1">
    <location>
        <begin position="361"/>
        <end position="372"/>
    </location>
</feature>
<dbReference type="Gene3D" id="2.30.30.140">
    <property type="match status" value="1"/>
</dbReference>
<feature type="compositionally biased region" description="Acidic residues" evidence="1">
    <location>
        <begin position="126"/>
        <end position="148"/>
    </location>
</feature>
<sequence length="440" mass="48384">MSKKAAKTQTKEQSYDFRDIVLAKVRGYPPWPGMVVDPESVPVNVKHEQPHAAKQKKGNWYCVRFFPAGDYAWIVPKDISKLQQHEIEAYINEPFKRSGDLLQGYRIALDPTKWEAEREALRAEAAEEEANAEIDQLESDGEEEADDMEEKKAKSKKRKRDSDAAPAKPKAKPKPKKESTEPTPKKRAGSAKAKKNGIKSKAMVESEDEGGVDADDAGPSKQASPPPTKKAKREKDGEDEVDAALSGDPEAQKVRDWRHKLQKAFLNPKAVPKDEDMPPFDVIFTTVENYENMNIQYLSFSKIGKVMRHIHALPLERVPRDEEFKFRDRAKALVDKWHEILNANKANGTASEGAKAATNGSSPSAKAADAPDVGATTNGKHDSEEPAKAEVTESAMEVDAVVPEAAETGEAEAEGEPETIEDAPAADESMLADVTMSEAA</sequence>
<feature type="compositionally biased region" description="Basic residues" evidence="1">
    <location>
        <begin position="185"/>
        <end position="198"/>
    </location>
</feature>
<dbReference type="SMART" id="SM00293">
    <property type="entry name" value="PWWP"/>
    <property type="match status" value="1"/>
</dbReference>
<proteinExistence type="predicted"/>
<dbReference type="RefSeq" id="XP_024342619.1">
    <property type="nucleotide sequence ID" value="XM_024484145.1"/>
</dbReference>
<gene>
    <name evidence="3" type="ORF">POSPLADRAFT_1131881</name>
</gene>
<feature type="compositionally biased region" description="Acidic residues" evidence="1">
    <location>
        <begin position="407"/>
        <end position="425"/>
    </location>
</feature>
<feature type="compositionally biased region" description="Basic and acidic residues" evidence="1">
    <location>
        <begin position="379"/>
        <end position="391"/>
    </location>
</feature>
<evidence type="ECO:0000256" key="1">
    <source>
        <dbReference type="SAM" id="MobiDB-lite"/>
    </source>
</evidence>
<dbReference type="Pfam" id="PF00855">
    <property type="entry name" value="PWWP"/>
    <property type="match status" value="1"/>
</dbReference>
<dbReference type="InterPro" id="IPR000313">
    <property type="entry name" value="PWWP_dom"/>
</dbReference>
<dbReference type="EMBL" id="KZ110592">
    <property type="protein sequence ID" value="OSX65825.1"/>
    <property type="molecule type" value="Genomic_DNA"/>
</dbReference>
<evidence type="ECO:0000259" key="2">
    <source>
        <dbReference type="PROSITE" id="PS50812"/>
    </source>
</evidence>
<evidence type="ECO:0000313" key="4">
    <source>
        <dbReference type="Proteomes" id="UP000194127"/>
    </source>
</evidence>
<dbReference type="PROSITE" id="PS50812">
    <property type="entry name" value="PWWP"/>
    <property type="match status" value="1"/>
</dbReference>
<accession>A0A1X6NB07</accession>
<dbReference type="OrthoDB" id="62853at2759"/>
<reference evidence="3 4" key="1">
    <citation type="submission" date="2017-04" db="EMBL/GenBank/DDBJ databases">
        <title>Genome Sequence of the Model Brown-Rot Fungus Postia placenta SB12.</title>
        <authorList>
            <consortium name="DOE Joint Genome Institute"/>
            <person name="Gaskell J."/>
            <person name="Kersten P."/>
            <person name="Larrondo L.F."/>
            <person name="Canessa P."/>
            <person name="Martinez D."/>
            <person name="Hibbett D."/>
            <person name="Schmoll M."/>
            <person name="Kubicek C.P."/>
            <person name="Martinez A.T."/>
            <person name="Yadav J."/>
            <person name="Master E."/>
            <person name="Magnuson J.K."/>
            <person name="James T."/>
            <person name="Yaver D."/>
            <person name="Berka R."/>
            <person name="Labutti K."/>
            <person name="Lipzen A."/>
            <person name="Aerts A."/>
            <person name="Barry K."/>
            <person name="Henrissat B."/>
            <person name="Blanchette R."/>
            <person name="Grigoriev I."/>
            <person name="Cullen D."/>
        </authorList>
    </citation>
    <scope>NUCLEOTIDE SEQUENCE [LARGE SCALE GENOMIC DNA]</scope>
    <source>
        <strain evidence="3 4">MAD-698-R-SB12</strain>
    </source>
</reference>
<dbReference type="STRING" id="670580.A0A1X6NB07"/>
<feature type="compositionally biased region" description="Acidic residues" evidence="1">
    <location>
        <begin position="205"/>
        <end position="216"/>
    </location>
</feature>
<organism evidence="3 4">
    <name type="scientific">Postia placenta MAD-698-R-SB12</name>
    <dbReference type="NCBI Taxonomy" id="670580"/>
    <lineage>
        <taxon>Eukaryota</taxon>
        <taxon>Fungi</taxon>
        <taxon>Dikarya</taxon>
        <taxon>Basidiomycota</taxon>
        <taxon>Agaricomycotina</taxon>
        <taxon>Agaricomycetes</taxon>
        <taxon>Polyporales</taxon>
        <taxon>Adustoporiaceae</taxon>
        <taxon>Rhodonia</taxon>
    </lineage>
</organism>
<evidence type="ECO:0000313" key="3">
    <source>
        <dbReference type="EMBL" id="OSX65825.1"/>
    </source>
</evidence>
<dbReference type="GeneID" id="36329094"/>
<dbReference type="Proteomes" id="UP000194127">
    <property type="component" value="Unassembled WGS sequence"/>
</dbReference>
<name>A0A1X6NB07_9APHY</name>
<dbReference type="InterPro" id="IPR035503">
    <property type="entry name" value="IOC4-like_PWWP"/>
</dbReference>
<feature type="region of interest" description="Disordered" evidence="1">
    <location>
        <begin position="118"/>
        <end position="255"/>
    </location>
</feature>
<keyword evidence="4" id="KW-1185">Reference proteome</keyword>
<dbReference type="SUPFAM" id="SSF63748">
    <property type="entry name" value="Tudor/PWWP/MBT"/>
    <property type="match status" value="1"/>
</dbReference>
<feature type="region of interest" description="Disordered" evidence="1">
    <location>
        <begin position="348"/>
        <end position="440"/>
    </location>
</feature>
<dbReference type="CDD" id="cd05840">
    <property type="entry name" value="PWWP_ScIOC4-like"/>
    <property type="match status" value="1"/>
</dbReference>
<dbReference type="AlphaFoldDB" id="A0A1X6NB07"/>